<evidence type="ECO:0000256" key="4">
    <source>
        <dbReference type="ARBA" id="ARBA00022989"/>
    </source>
</evidence>
<keyword evidence="8" id="KW-0150">Chloroplast</keyword>
<evidence type="ECO:0000313" key="8">
    <source>
        <dbReference type="EMBL" id="QIZ74318.1"/>
    </source>
</evidence>
<reference evidence="8" key="1">
    <citation type="submission" date="2019-11" db="EMBL/GenBank/DDBJ databases">
        <title>The Chloroplast Genome of the Green Alga Uronema sp.</title>
        <authorList>
            <person name="Liu B."/>
        </authorList>
    </citation>
    <scope>NUCLEOTIDE SEQUENCE</scope>
</reference>
<geneLocation type="chloroplast" evidence="8"/>
<gene>
    <name evidence="7 8" type="primary">ycf12</name>
    <name evidence="7" type="synonym">psb30</name>
</gene>
<feature type="transmembrane region" description="Helical" evidence="7">
    <location>
        <begin position="6"/>
        <end position="28"/>
    </location>
</feature>
<comment type="similarity">
    <text evidence="7">Belongs to the Psb30/Ycf12 family.</text>
</comment>
<dbReference type="GO" id="GO:0009535">
    <property type="term" value="C:chloroplast thylakoid membrane"/>
    <property type="evidence" value="ECO:0007669"/>
    <property type="project" value="UniProtKB-SubCell"/>
</dbReference>
<evidence type="ECO:0000256" key="6">
    <source>
        <dbReference type="ARBA" id="ARBA00023276"/>
    </source>
</evidence>
<comment type="function">
    <text evidence="7">A core subunit of photosystem II (PSII), probably helps stabilize the reaction center.</text>
</comment>
<evidence type="ECO:0000256" key="5">
    <source>
        <dbReference type="ARBA" id="ARBA00023136"/>
    </source>
</evidence>
<accession>A0A6H1U5Z2</accession>
<keyword evidence="4 7" id="KW-1133">Transmembrane helix</keyword>
<evidence type="ECO:0000256" key="7">
    <source>
        <dbReference type="HAMAP-Rule" id="MF_01329"/>
    </source>
</evidence>
<comment type="subunit">
    <text evidence="7">PSII is composed of 1 copy each of membrane proteins PsbA, PsbB, PsbC, PsbD, PsbE, PsbF, PsbH, PsbI, PsbJ, PsbK, PsbL, PsbM, PsbT, PsbX, PsbY, PsbZ, Psb30/Ycf12, peripheral proteins of the oxygen-evolving complex and a large number of cofactors. It forms dimeric complexes.</text>
</comment>
<evidence type="ECO:0000256" key="2">
    <source>
        <dbReference type="ARBA" id="ARBA00022531"/>
    </source>
</evidence>
<keyword evidence="5 7" id="KW-0472">Membrane</keyword>
<organism evidence="8">
    <name type="scientific">Uronema sp. FACHB-2429</name>
    <dbReference type="NCBI Taxonomy" id="2725787"/>
    <lineage>
        <taxon>Eukaryota</taxon>
        <taxon>Viridiplantae</taxon>
        <taxon>Chlorophyta</taxon>
        <taxon>core chlorophytes</taxon>
        <taxon>Chlorophyceae</taxon>
        <taxon>OCC clade</taxon>
        <taxon>Chaetophorales</taxon>
        <taxon>Uronemataceae</taxon>
        <taxon>Uronema</taxon>
    </lineage>
</organism>
<name>A0A6H1U5Z2_9CHLO</name>
<sequence>MGNLEVLFQLMALFFVVAAGPAVVVLVASQKGNL</sequence>
<dbReference type="GO" id="GO:0009523">
    <property type="term" value="C:photosystem II"/>
    <property type="evidence" value="ECO:0007669"/>
    <property type="project" value="UniProtKB-KW"/>
</dbReference>
<dbReference type="AlphaFoldDB" id="A0A6H1U5Z2"/>
<dbReference type="HAMAP" id="MF_01329">
    <property type="entry name" value="PSII_Psb30_Ycf12"/>
    <property type="match status" value="1"/>
</dbReference>
<dbReference type="NCBIfam" id="NF010239">
    <property type="entry name" value="PRK13686.1"/>
    <property type="match status" value="1"/>
</dbReference>
<protein>
    <recommendedName>
        <fullName evidence="7">Photosystem II reaction center protein Psb30</fullName>
    </recommendedName>
    <alternativeName>
        <fullName evidence="7">Photosystem II reaction center protein Ycf12</fullName>
    </alternativeName>
</protein>
<keyword evidence="6 7" id="KW-0604">Photosystem II</keyword>
<keyword evidence="7" id="KW-0793">Thylakoid</keyword>
<keyword evidence="3 7" id="KW-0812">Transmembrane</keyword>
<proteinExistence type="inferred from homology"/>
<dbReference type="Pfam" id="PF05969">
    <property type="entry name" value="PSII_Ycf12"/>
    <property type="match status" value="1"/>
</dbReference>
<dbReference type="GO" id="GO:0015979">
    <property type="term" value="P:photosynthesis"/>
    <property type="evidence" value="ECO:0007669"/>
    <property type="project" value="UniProtKB-KW"/>
</dbReference>
<evidence type="ECO:0000256" key="3">
    <source>
        <dbReference type="ARBA" id="ARBA00022692"/>
    </source>
</evidence>
<comment type="subcellular location">
    <subcellularLocation>
        <location evidence="1">Membrane</location>
        <topology evidence="1">Single-pass membrane protein</topology>
    </subcellularLocation>
    <subcellularLocation>
        <location evidence="7">Plastid</location>
        <location evidence="7">Chloroplast thylakoid membrane</location>
        <topology evidence="7">Single-pass membrane protein</topology>
    </subcellularLocation>
</comment>
<evidence type="ECO:0000256" key="1">
    <source>
        <dbReference type="ARBA" id="ARBA00004167"/>
    </source>
</evidence>
<keyword evidence="8" id="KW-0934">Plastid</keyword>
<dbReference type="EMBL" id="MN659374">
    <property type="protein sequence ID" value="QIZ74318.1"/>
    <property type="molecule type" value="Genomic_DNA"/>
</dbReference>
<dbReference type="InterPro" id="IPR010284">
    <property type="entry name" value="PSII_Ycf12_core-subunit"/>
</dbReference>
<keyword evidence="2 7" id="KW-0602">Photosynthesis</keyword>